<dbReference type="Pfam" id="PF00072">
    <property type="entry name" value="Response_reg"/>
    <property type="match status" value="1"/>
</dbReference>
<comment type="subunit">
    <text evidence="6">Interacts with RcsD.</text>
</comment>
<dbReference type="CDD" id="cd17535">
    <property type="entry name" value="REC_NarL-like"/>
    <property type="match status" value="1"/>
</dbReference>
<evidence type="ECO:0000313" key="10">
    <source>
        <dbReference type="EMBL" id="ASX26645.1"/>
    </source>
</evidence>
<reference evidence="10 11" key="2">
    <citation type="submission" date="2017-09" db="EMBL/GenBank/DDBJ databases">
        <title>The genome of whitefly Bemisia tabaci, a global crop pest, provides novel insights into virus transmission, host adaptation and insecticide resistance.</title>
        <authorList>
            <person name="Kaur N."/>
            <person name="Kliot A."/>
            <person name="Pinheiro P.V."/>
            <person name="Luan J."/>
            <person name="Zheng Y."/>
            <person name="Liu W."/>
            <person name="Sun H."/>
            <person name="Yang X."/>
            <person name="Xu Y."/>
            <person name="Luo Y."/>
            <person name="Kruse A."/>
            <person name="Fisher T.W."/>
            <person name="Nelson D.R."/>
            <person name="Elimelech M."/>
            <person name="MacCoss M."/>
            <person name="Johnson R."/>
            <person name="Cohen E."/>
            <person name="Hunter W.B."/>
            <person name="Brown J.K."/>
            <person name="Jander G."/>
            <person name="Cilia M."/>
            <person name="Douglas A.E."/>
            <person name="Ghanim M."/>
            <person name="Simmons A.M."/>
            <person name="Wintermantel W.M."/>
            <person name="Ling K.-S."/>
            <person name="Fei Z."/>
        </authorList>
    </citation>
    <scope>NUCLEOTIDE SEQUENCE [LARGE SCALE GENOMIC DNA]</scope>
    <source>
        <strain evidence="10 11">MEAM1</strain>
    </source>
</reference>
<evidence type="ECO:0000256" key="1">
    <source>
        <dbReference type="ARBA" id="ARBA00022553"/>
    </source>
</evidence>
<evidence type="ECO:0000256" key="6">
    <source>
        <dbReference type="HAMAP-Rule" id="MF_00981"/>
    </source>
</evidence>
<organism evidence="10 11">
    <name type="scientific">Candidatus Hamiltonella defensa</name>
    <name type="common">Bemisia tabaci</name>
    <dbReference type="NCBI Taxonomy" id="672795"/>
    <lineage>
        <taxon>Bacteria</taxon>
        <taxon>Pseudomonadati</taxon>
        <taxon>Pseudomonadota</taxon>
        <taxon>Gammaproteobacteria</taxon>
        <taxon>Enterobacterales</taxon>
        <taxon>Enterobacteriaceae</taxon>
        <taxon>aphid secondary symbionts</taxon>
        <taxon>Candidatus Williamhamiltonella</taxon>
    </lineage>
</organism>
<feature type="domain" description="Response regulatory" evidence="9">
    <location>
        <begin position="5"/>
        <end position="124"/>
    </location>
</feature>
<evidence type="ECO:0000256" key="3">
    <source>
        <dbReference type="ARBA" id="ARBA00023015"/>
    </source>
</evidence>
<dbReference type="GO" id="GO:0003677">
    <property type="term" value="F:DNA binding"/>
    <property type="evidence" value="ECO:0007669"/>
    <property type="project" value="UniProtKB-UniRule"/>
</dbReference>
<keyword evidence="1 6" id="KW-0597">Phosphoprotein</keyword>
<dbReference type="PANTHER" id="PTHR43214:SF17">
    <property type="entry name" value="TRANSCRIPTIONAL REGULATORY PROTEIN RCSB"/>
    <property type="match status" value="1"/>
</dbReference>
<proteinExistence type="inferred from homology"/>
<dbReference type="InterPro" id="IPR058245">
    <property type="entry name" value="NreC/VraR/RcsB-like_REC"/>
</dbReference>
<dbReference type="InterPro" id="IPR001789">
    <property type="entry name" value="Sig_transdc_resp-reg_receiver"/>
</dbReference>
<dbReference type="PRINTS" id="PR00038">
    <property type="entry name" value="HTHLUXR"/>
</dbReference>
<evidence type="ECO:0000259" key="9">
    <source>
        <dbReference type="PROSITE" id="PS50110"/>
    </source>
</evidence>
<dbReference type="InterPro" id="IPR036388">
    <property type="entry name" value="WH-like_DNA-bd_sf"/>
</dbReference>
<dbReference type="Gene3D" id="3.40.50.2300">
    <property type="match status" value="1"/>
</dbReference>
<evidence type="ECO:0000259" key="8">
    <source>
        <dbReference type="PROSITE" id="PS50043"/>
    </source>
</evidence>
<evidence type="ECO:0000256" key="5">
    <source>
        <dbReference type="ARBA" id="ARBA00023163"/>
    </source>
</evidence>
<sequence length="214" mass="23748">MTKINVIVADDHPIVLFGIRKSLESMNWINIVGEFEDSTTLIESLPRLNAEIVIIDLCMPSDKYGDGITLLKYIQRHYSHLELIVLTMNNNPAIINIVLALDIAGILLKRGALIDLPHALRSVKKGKKFISSDALRLLEKIRSNGDGKKSLSAKEGEVLRLFSEGSLVTEIAQRLNRSIKTISTQKKSAMVKLGVDNDIALLNYLSSLKIDSKN</sequence>
<dbReference type="InterPro" id="IPR000792">
    <property type="entry name" value="Tscrpt_reg_LuxR_C"/>
</dbReference>
<keyword evidence="3 6" id="KW-0805">Transcription regulation</keyword>
<comment type="function">
    <text evidence="6">Component of the Rcs signaling system, which controls transcription of numerous genes. RcsB is the response regulator that binds to regulatory DNA regions.</text>
</comment>
<dbReference type="InterPro" id="IPR030864">
    <property type="entry name" value="RcsB"/>
</dbReference>
<dbReference type="Pfam" id="PF00196">
    <property type="entry name" value="GerE"/>
    <property type="match status" value="1"/>
</dbReference>
<evidence type="ECO:0000256" key="4">
    <source>
        <dbReference type="ARBA" id="ARBA00023125"/>
    </source>
</evidence>
<dbReference type="RefSeq" id="WP_095591378.1">
    <property type="nucleotide sequence ID" value="NZ_CP016303.1"/>
</dbReference>
<dbReference type="InterPro" id="IPR016032">
    <property type="entry name" value="Sig_transdc_resp-reg_C-effctor"/>
</dbReference>
<dbReference type="SUPFAM" id="SSF46894">
    <property type="entry name" value="C-terminal effector domain of the bipartite response regulators"/>
    <property type="match status" value="1"/>
</dbReference>
<protein>
    <recommendedName>
        <fullName evidence="6">Transcriptional regulatory protein RcsB</fullName>
    </recommendedName>
</protein>
<name>A0A249DZF2_9ENTR</name>
<accession>A0A249DZF2</accession>
<dbReference type="CDD" id="cd06170">
    <property type="entry name" value="LuxR_C_like"/>
    <property type="match status" value="1"/>
</dbReference>
<dbReference type="AlphaFoldDB" id="A0A249DZF2"/>
<dbReference type="PANTHER" id="PTHR43214">
    <property type="entry name" value="TWO-COMPONENT RESPONSE REGULATOR"/>
    <property type="match status" value="1"/>
</dbReference>
<keyword evidence="2 6" id="KW-0902">Two-component regulatory system</keyword>
<dbReference type="GO" id="GO:0006355">
    <property type="term" value="P:regulation of DNA-templated transcription"/>
    <property type="evidence" value="ECO:0007669"/>
    <property type="project" value="UniProtKB-UniRule"/>
</dbReference>
<dbReference type="SMART" id="SM00448">
    <property type="entry name" value="REC"/>
    <property type="match status" value="1"/>
</dbReference>
<dbReference type="Gene3D" id="1.10.10.10">
    <property type="entry name" value="Winged helix-like DNA-binding domain superfamily/Winged helix DNA-binding domain"/>
    <property type="match status" value="1"/>
</dbReference>
<gene>
    <name evidence="6" type="primary">rcsB</name>
    <name evidence="10" type="ORF">BA171_06305</name>
</gene>
<dbReference type="PROSITE" id="PS50110">
    <property type="entry name" value="RESPONSE_REGULATORY"/>
    <property type="match status" value="1"/>
</dbReference>
<comment type="PTM">
    <text evidence="6">Phosphorylated and activated by RcsD.</text>
</comment>
<keyword evidence="4 6" id="KW-0238">DNA-binding</keyword>
<dbReference type="InterPro" id="IPR011006">
    <property type="entry name" value="CheY-like_superfamily"/>
</dbReference>
<evidence type="ECO:0000313" key="11">
    <source>
        <dbReference type="Proteomes" id="UP000216438"/>
    </source>
</evidence>
<dbReference type="Proteomes" id="UP000216438">
    <property type="component" value="Chromosome"/>
</dbReference>
<dbReference type="PROSITE" id="PS00622">
    <property type="entry name" value="HTH_LUXR_1"/>
    <property type="match status" value="1"/>
</dbReference>
<dbReference type="HAMAP" id="MF_00981">
    <property type="entry name" value="RcsB"/>
    <property type="match status" value="1"/>
</dbReference>
<keyword evidence="5 6" id="KW-0804">Transcription</keyword>
<comment type="similarity">
    <text evidence="6">Belongs to the RcsB family.</text>
</comment>
<evidence type="ECO:0000256" key="7">
    <source>
        <dbReference type="PROSITE-ProRule" id="PRU00169"/>
    </source>
</evidence>
<reference evidence="11" key="1">
    <citation type="submission" date="2016-06" db="EMBL/GenBank/DDBJ databases">
        <authorList>
            <person name="Chen W."/>
            <person name="Hasegawa D.K."/>
        </authorList>
    </citation>
    <scope>NUCLEOTIDE SEQUENCE [LARGE SCALE GENOMIC DNA]</scope>
    <source>
        <strain evidence="11">MEAM1</strain>
    </source>
</reference>
<dbReference type="SMART" id="SM00421">
    <property type="entry name" value="HTH_LUXR"/>
    <property type="match status" value="1"/>
</dbReference>
<dbReference type="SUPFAM" id="SSF52172">
    <property type="entry name" value="CheY-like"/>
    <property type="match status" value="1"/>
</dbReference>
<evidence type="ECO:0000256" key="2">
    <source>
        <dbReference type="ARBA" id="ARBA00023012"/>
    </source>
</evidence>
<feature type="modified residue" description="4-aspartylphosphate" evidence="6 7">
    <location>
        <position position="56"/>
    </location>
</feature>
<feature type="domain" description="HTH luxR-type" evidence="8">
    <location>
        <begin position="144"/>
        <end position="209"/>
    </location>
</feature>
<dbReference type="GO" id="GO:0000160">
    <property type="term" value="P:phosphorelay signal transduction system"/>
    <property type="evidence" value="ECO:0007669"/>
    <property type="project" value="UniProtKB-UniRule"/>
</dbReference>
<dbReference type="NCBIfam" id="NF008098">
    <property type="entry name" value="PRK10840.1"/>
    <property type="match status" value="1"/>
</dbReference>
<dbReference type="EMBL" id="CP016303">
    <property type="protein sequence ID" value="ASX26645.1"/>
    <property type="molecule type" value="Genomic_DNA"/>
</dbReference>
<dbReference type="InterPro" id="IPR039420">
    <property type="entry name" value="WalR-like"/>
</dbReference>
<dbReference type="PROSITE" id="PS50043">
    <property type="entry name" value="HTH_LUXR_2"/>
    <property type="match status" value="1"/>
</dbReference>